<sequence length="137" mass="13805">MPAGGLPQRGIPPAGANRGGPRPPPAQPALTAAALAHAGPEEQKQMLGEAIYPKIAATHPDLAGKLTGMILELPVPELLHVIEEDDALNSKVVEALQVLREYESQQGGAEGQEGAAAAAPAATEAAPESAAPATTEA</sequence>
<comment type="caution">
    <text evidence="3">The sequence shown here is derived from an EMBL/GenBank/DDBJ whole genome shotgun (WGS) entry which is preliminary data.</text>
</comment>
<dbReference type="GO" id="GO:0034450">
    <property type="term" value="F:ubiquitin-ubiquitin ligase activity"/>
    <property type="evidence" value="ECO:0007669"/>
    <property type="project" value="TreeGrafter"/>
</dbReference>
<dbReference type="EMBL" id="JBBPBK010000166">
    <property type="protein sequence ID" value="KAK9266366.1"/>
    <property type="molecule type" value="Genomic_DNA"/>
</dbReference>
<feature type="region of interest" description="Disordered" evidence="1">
    <location>
        <begin position="104"/>
        <end position="137"/>
    </location>
</feature>
<dbReference type="PANTHER" id="PTHR46276">
    <property type="entry name" value="E3 UBIQUITIN-PROTEIN LIGASE UBR5"/>
    <property type="match status" value="1"/>
</dbReference>
<dbReference type="GO" id="GO:0090263">
    <property type="term" value="P:positive regulation of canonical Wnt signaling pathway"/>
    <property type="evidence" value="ECO:0007669"/>
    <property type="project" value="TreeGrafter"/>
</dbReference>
<name>A0AAP0N5Z0_LIQFO</name>
<reference evidence="3 4" key="1">
    <citation type="journal article" date="2024" name="Plant J.">
        <title>Genome sequences and population genomics reveal climatic adaptation and genomic divergence between two closely related sweetgum species.</title>
        <authorList>
            <person name="Xu W.Q."/>
            <person name="Ren C.Q."/>
            <person name="Zhang X.Y."/>
            <person name="Comes H.P."/>
            <person name="Liu X.H."/>
            <person name="Li Y.G."/>
            <person name="Kettle C.J."/>
            <person name="Jalonen R."/>
            <person name="Gaisberger H."/>
            <person name="Ma Y.Z."/>
            <person name="Qiu Y.X."/>
        </authorList>
    </citation>
    <scope>NUCLEOTIDE SEQUENCE [LARGE SCALE GENOMIC DNA]</scope>
    <source>
        <strain evidence="3">Hangzhou</strain>
    </source>
</reference>
<evidence type="ECO:0000256" key="1">
    <source>
        <dbReference type="SAM" id="MobiDB-lite"/>
    </source>
</evidence>
<evidence type="ECO:0000313" key="3">
    <source>
        <dbReference type="EMBL" id="KAK9266366.1"/>
    </source>
</evidence>
<dbReference type="GO" id="GO:0005634">
    <property type="term" value="C:nucleus"/>
    <property type="evidence" value="ECO:0007669"/>
    <property type="project" value="TreeGrafter"/>
</dbReference>
<dbReference type="InterPro" id="IPR002004">
    <property type="entry name" value="PABP_HYD_C"/>
</dbReference>
<dbReference type="PANTHER" id="PTHR46276:SF1">
    <property type="entry name" value="E3 UBIQUITIN-PROTEIN LIGASE UBR5"/>
    <property type="match status" value="1"/>
</dbReference>
<dbReference type="Pfam" id="PF00658">
    <property type="entry name" value="MLLE"/>
    <property type="match status" value="1"/>
</dbReference>
<dbReference type="GO" id="GO:0000209">
    <property type="term" value="P:protein polyubiquitination"/>
    <property type="evidence" value="ECO:0007669"/>
    <property type="project" value="TreeGrafter"/>
</dbReference>
<evidence type="ECO:0000259" key="2">
    <source>
        <dbReference type="PROSITE" id="PS51309"/>
    </source>
</evidence>
<evidence type="ECO:0000313" key="4">
    <source>
        <dbReference type="Proteomes" id="UP001415857"/>
    </source>
</evidence>
<dbReference type="GO" id="GO:0005737">
    <property type="term" value="C:cytoplasm"/>
    <property type="evidence" value="ECO:0007669"/>
    <property type="project" value="TreeGrafter"/>
</dbReference>
<gene>
    <name evidence="3" type="ORF">L1049_017785</name>
</gene>
<dbReference type="AlphaFoldDB" id="A0AAP0N5Z0"/>
<proteinExistence type="predicted"/>
<dbReference type="PROSITE" id="PS51309">
    <property type="entry name" value="PABC"/>
    <property type="match status" value="1"/>
</dbReference>
<dbReference type="SUPFAM" id="SSF63570">
    <property type="entry name" value="PABC (PABP) domain"/>
    <property type="match status" value="1"/>
</dbReference>
<feature type="domain" description="PABC" evidence="2">
    <location>
        <begin position="27"/>
        <end position="104"/>
    </location>
</feature>
<dbReference type="GO" id="GO:0003723">
    <property type="term" value="F:RNA binding"/>
    <property type="evidence" value="ECO:0007669"/>
    <property type="project" value="InterPro"/>
</dbReference>
<dbReference type="Gene3D" id="1.10.1900.10">
    <property type="entry name" value="c-terminal domain of poly(a) binding protein"/>
    <property type="match status" value="1"/>
</dbReference>
<accession>A0AAP0N5Z0</accession>
<dbReference type="SMART" id="SM00517">
    <property type="entry name" value="PolyA"/>
    <property type="match status" value="1"/>
</dbReference>
<dbReference type="Proteomes" id="UP001415857">
    <property type="component" value="Unassembled WGS sequence"/>
</dbReference>
<protein>
    <recommendedName>
        <fullName evidence="2">PABC domain-containing protein</fullName>
    </recommendedName>
</protein>
<organism evidence="3 4">
    <name type="scientific">Liquidambar formosana</name>
    <name type="common">Formosan gum</name>
    <dbReference type="NCBI Taxonomy" id="63359"/>
    <lineage>
        <taxon>Eukaryota</taxon>
        <taxon>Viridiplantae</taxon>
        <taxon>Streptophyta</taxon>
        <taxon>Embryophyta</taxon>
        <taxon>Tracheophyta</taxon>
        <taxon>Spermatophyta</taxon>
        <taxon>Magnoliopsida</taxon>
        <taxon>eudicotyledons</taxon>
        <taxon>Gunneridae</taxon>
        <taxon>Pentapetalae</taxon>
        <taxon>Saxifragales</taxon>
        <taxon>Altingiaceae</taxon>
        <taxon>Liquidambar</taxon>
    </lineage>
</organism>
<dbReference type="InterPro" id="IPR036053">
    <property type="entry name" value="PABP-dom"/>
</dbReference>
<keyword evidence="4" id="KW-1185">Reference proteome</keyword>
<feature type="region of interest" description="Disordered" evidence="1">
    <location>
        <begin position="1"/>
        <end position="28"/>
    </location>
</feature>